<comment type="caution">
    <text evidence="8">The sequence shown here is derived from an EMBL/GenBank/DDBJ whole genome shotgun (WGS) entry which is preliminary data.</text>
</comment>
<protein>
    <submittedName>
        <fullName evidence="8">Aminodeoxychorismate lyase</fullName>
    </submittedName>
</protein>
<keyword evidence="2 7" id="KW-0812">Transmembrane</keyword>
<keyword evidence="1" id="KW-1003">Cell membrane</keyword>
<evidence type="ECO:0000256" key="7">
    <source>
        <dbReference type="SAM" id="Phobius"/>
    </source>
</evidence>
<dbReference type="InterPro" id="IPR003770">
    <property type="entry name" value="MLTG-like"/>
</dbReference>
<proteinExistence type="predicted"/>
<evidence type="ECO:0000256" key="3">
    <source>
        <dbReference type="ARBA" id="ARBA00022989"/>
    </source>
</evidence>
<dbReference type="GO" id="GO:0016829">
    <property type="term" value="F:lyase activity"/>
    <property type="evidence" value="ECO:0007669"/>
    <property type="project" value="UniProtKB-KW"/>
</dbReference>
<dbReference type="Proteomes" id="UP000034175">
    <property type="component" value="Unassembled WGS sequence"/>
</dbReference>
<dbReference type="NCBIfam" id="TIGR00247">
    <property type="entry name" value="endolytic transglycosylase MltG"/>
    <property type="match status" value="1"/>
</dbReference>
<accession>A0A0G1RBA4</accession>
<evidence type="ECO:0000256" key="1">
    <source>
        <dbReference type="ARBA" id="ARBA00022475"/>
    </source>
</evidence>
<dbReference type="PANTHER" id="PTHR30518:SF2">
    <property type="entry name" value="ENDOLYTIC MUREIN TRANSGLYCOSYLASE"/>
    <property type="match status" value="1"/>
</dbReference>
<dbReference type="GO" id="GO:0071555">
    <property type="term" value="P:cell wall organization"/>
    <property type="evidence" value="ECO:0007669"/>
    <property type="project" value="UniProtKB-KW"/>
</dbReference>
<keyword evidence="6" id="KW-0961">Cell wall biogenesis/degradation</keyword>
<sequence>MVILNVMSSKLKFAISSALILAVAIVAWLWYYRRAHPTYVPPPPKEEITITIIPGWNLRQVAEYLVEKGIASTTEDVYKITGEPARDYRIGGVAAPRIQLDVDLLIDKPNYVSYEGYLAPETYRVYKDATVLEGINTLINQRELQITEEMRQEVDGQGRTLHQTLTMASILEKEVRNSVDKAMVADILWRRLERGWALQVDSSVHYAVDKRGEVFTKKQEREFDSYWNTYKYPGLPLGPISNPSIASIEAALHPEKNNYWYFLTTLDGQVKYARTLDEHNGNRGRYLR</sequence>
<organism evidence="8 9">
    <name type="scientific">Candidatus Magasanikbacteria bacterium GW2011_GWA2_46_17</name>
    <dbReference type="NCBI Taxonomy" id="1619042"/>
    <lineage>
        <taxon>Bacteria</taxon>
        <taxon>Candidatus Magasanikiibacteriota</taxon>
    </lineage>
</organism>
<evidence type="ECO:0000256" key="2">
    <source>
        <dbReference type="ARBA" id="ARBA00022692"/>
    </source>
</evidence>
<dbReference type="AlphaFoldDB" id="A0A0G1RBA4"/>
<keyword evidence="3 7" id="KW-1133">Transmembrane helix</keyword>
<keyword evidence="4 7" id="KW-0472">Membrane</keyword>
<evidence type="ECO:0000313" key="9">
    <source>
        <dbReference type="Proteomes" id="UP000034175"/>
    </source>
</evidence>
<feature type="transmembrane region" description="Helical" evidence="7">
    <location>
        <begin position="12"/>
        <end position="32"/>
    </location>
</feature>
<dbReference type="Pfam" id="PF02618">
    <property type="entry name" value="YceG"/>
    <property type="match status" value="1"/>
</dbReference>
<name>A0A0G1RBA4_9BACT</name>
<evidence type="ECO:0000256" key="5">
    <source>
        <dbReference type="ARBA" id="ARBA00023239"/>
    </source>
</evidence>
<keyword evidence="5 8" id="KW-0456">Lyase</keyword>
<evidence type="ECO:0000256" key="4">
    <source>
        <dbReference type="ARBA" id="ARBA00023136"/>
    </source>
</evidence>
<dbReference type="PANTHER" id="PTHR30518">
    <property type="entry name" value="ENDOLYTIC MUREIN TRANSGLYCOSYLASE"/>
    <property type="match status" value="1"/>
</dbReference>
<reference evidence="8 9" key="1">
    <citation type="journal article" date="2015" name="Nature">
        <title>rRNA introns, odd ribosomes, and small enigmatic genomes across a large radiation of phyla.</title>
        <authorList>
            <person name="Brown C.T."/>
            <person name="Hug L.A."/>
            <person name="Thomas B.C."/>
            <person name="Sharon I."/>
            <person name="Castelle C.J."/>
            <person name="Singh A."/>
            <person name="Wilkins M.J."/>
            <person name="Williams K.H."/>
            <person name="Banfield J.F."/>
        </authorList>
    </citation>
    <scope>NUCLEOTIDE SEQUENCE [LARGE SCALE GENOMIC DNA]</scope>
</reference>
<evidence type="ECO:0000256" key="6">
    <source>
        <dbReference type="ARBA" id="ARBA00023316"/>
    </source>
</evidence>
<evidence type="ECO:0000313" key="8">
    <source>
        <dbReference type="EMBL" id="KKU27298.1"/>
    </source>
</evidence>
<gene>
    <name evidence="8" type="ORF">UX39_C0001G0018</name>
</gene>
<dbReference type="EMBL" id="LCMA01000001">
    <property type="protein sequence ID" value="KKU27298.1"/>
    <property type="molecule type" value="Genomic_DNA"/>
</dbReference>